<reference evidence="7 8" key="1">
    <citation type="submission" date="2019-03" db="EMBL/GenBank/DDBJ databases">
        <title>Genomic Encyclopedia of Type Strains, Phase IV (KMG-IV): sequencing the most valuable type-strain genomes for metagenomic binning, comparative biology and taxonomic classification.</title>
        <authorList>
            <person name="Goeker M."/>
        </authorList>
    </citation>
    <scope>NUCLEOTIDE SEQUENCE [LARGE SCALE GENOMIC DNA]</scope>
    <source>
        <strain evidence="7 8">DSM 25287</strain>
    </source>
</reference>
<comment type="function">
    <text evidence="1 6">Assembles around the rod to form the L-ring and probably protects the motor/basal body from shearing forces during rotation.</text>
</comment>
<keyword evidence="7" id="KW-0969">Cilium</keyword>
<keyword evidence="5 6" id="KW-0975">Bacterial flagellum</keyword>
<dbReference type="GO" id="GO:0009428">
    <property type="term" value="C:bacterial-type flagellum basal body, distal rod, P ring"/>
    <property type="evidence" value="ECO:0007669"/>
    <property type="project" value="InterPro"/>
</dbReference>
<dbReference type="GO" id="GO:0071973">
    <property type="term" value="P:bacterial-type flagellum-dependent cell motility"/>
    <property type="evidence" value="ECO:0007669"/>
    <property type="project" value="InterPro"/>
</dbReference>
<dbReference type="GO" id="GO:0030288">
    <property type="term" value="C:outer membrane-bounded periplasmic space"/>
    <property type="evidence" value="ECO:0007669"/>
    <property type="project" value="InterPro"/>
</dbReference>
<dbReference type="EMBL" id="SLWY01000028">
    <property type="protein sequence ID" value="TCO76842.1"/>
    <property type="molecule type" value="Genomic_DNA"/>
</dbReference>
<keyword evidence="7" id="KW-0966">Cell projection</keyword>
<dbReference type="OrthoDB" id="9786431at2"/>
<sequence precursor="true">MNRHFARLGSAVLAVWLALAPVAQADRVKDLATLGGVRHNQLIGYGLVVGLMGTGDQTSQTPFTVQSLRNMLTGLGVTLPANINLQLKNVAAVSVHADLPPFAKPGMAIDVTVASIGNAKSLRGGSLLMTPLKGADGEVYAVAQGNVVVGGLGVEGEGTKIIVNVPSAGRVPNGATVERAVPDAFTAGNGALTLNLRAPDFTTAERLARAINGKLGFEAATALDAATVAVDGPSDPRERVRFIAALENVQVTPGETSAKVVVNSRTGTVVVGQNVRLSPAAVSHGNLTVTISSDPIVSQPGPLSGGSTVVVPRQQIDVNEEKRPMFLFQPGVKLDDIVRAVNRVGASPSDLVAILEALKAAGALRAELIVI</sequence>
<evidence type="ECO:0000256" key="6">
    <source>
        <dbReference type="HAMAP-Rule" id="MF_00416"/>
    </source>
</evidence>
<dbReference type="HAMAP" id="MF_00416">
    <property type="entry name" value="FlgI"/>
    <property type="match status" value="1"/>
</dbReference>
<evidence type="ECO:0000313" key="8">
    <source>
        <dbReference type="Proteomes" id="UP000295765"/>
    </source>
</evidence>
<protein>
    <recommendedName>
        <fullName evidence="6">Flagellar P-ring protein</fullName>
    </recommendedName>
    <alternativeName>
        <fullName evidence="6">Basal body P-ring protein</fullName>
    </alternativeName>
</protein>
<keyword evidence="7" id="KW-0282">Flagellum</keyword>
<feature type="chain" id="PRO_5021049200" description="Flagellar P-ring protein" evidence="6">
    <location>
        <begin position="26"/>
        <end position="371"/>
    </location>
</feature>
<evidence type="ECO:0000256" key="2">
    <source>
        <dbReference type="ARBA" id="ARBA00004117"/>
    </source>
</evidence>
<evidence type="ECO:0000256" key="1">
    <source>
        <dbReference type="ARBA" id="ARBA00002591"/>
    </source>
</evidence>
<comment type="subunit">
    <text evidence="6">The basal body constitutes a major portion of the flagellar organelle and consists of four rings (L,P,S, and M) mounted on a central rod.</text>
</comment>
<proteinExistence type="inferred from homology"/>
<comment type="subcellular location">
    <subcellularLocation>
        <location evidence="2 6">Bacterial flagellum basal body</location>
    </subcellularLocation>
</comment>
<dbReference type="Pfam" id="PF02119">
    <property type="entry name" value="FlgI"/>
    <property type="match status" value="1"/>
</dbReference>
<dbReference type="AlphaFoldDB" id="A0A4R2KV91"/>
<dbReference type="NCBIfam" id="NF003676">
    <property type="entry name" value="PRK05303.1"/>
    <property type="match status" value="1"/>
</dbReference>
<dbReference type="GO" id="GO:0005198">
    <property type="term" value="F:structural molecule activity"/>
    <property type="evidence" value="ECO:0007669"/>
    <property type="project" value="InterPro"/>
</dbReference>
<accession>A0A4R2KV91</accession>
<dbReference type="InterPro" id="IPR001782">
    <property type="entry name" value="Flag_FlgI"/>
</dbReference>
<feature type="signal peptide" evidence="6">
    <location>
        <begin position="1"/>
        <end position="25"/>
    </location>
</feature>
<dbReference type="RefSeq" id="WP_132545555.1">
    <property type="nucleotide sequence ID" value="NZ_SLWY01000028.1"/>
</dbReference>
<dbReference type="PRINTS" id="PR01010">
    <property type="entry name" value="FLGPRINGFLGI"/>
</dbReference>
<dbReference type="Proteomes" id="UP000295765">
    <property type="component" value="Unassembled WGS sequence"/>
</dbReference>
<evidence type="ECO:0000313" key="7">
    <source>
        <dbReference type="EMBL" id="TCO76842.1"/>
    </source>
</evidence>
<evidence type="ECO:0000256" key="3">
    <source>
        <dbReference type="ARBA" id="ARBA00008994"/>
    </source>
</evidence>
<name>A0A4R2KV91_9GAMM</name>
<organism evidence="7 8">
    <name type="scientific">Plasticicumulans lactativorans</name>
    <dbReference type="NCBI Taxonomy" id="1133106"/>
    <lineage>
        <taxon>Bacteria</taxon>
        <taxon>Pseudomonadati</taxon>
        <taxon>Pseudomonadota</taxon>
        <taxon>Gammaproteobacteria</taxon>
        <taxon>Candidatus Competibacteraceae</taxon>
        <taxon>Plasticicumulans</taxon>
    </lineage>
</organism>
<evidence type="ECO:0000256" key="4">
    <source>
        <dbReference type="ARBA" id="ARBA00022729"/>
    </source>
</evidence>
<keyword evidence="8" id="KW-1185">Reference proteome</keyword>
<evidence type="ECO:0000256" key="5">
    <source>
        <dbReference type="ARBA" id="ARBA00023143"/>
    </source>
</evidence>
<dbReference type="PANTHER" id="PTHR30381">
    <property type="entry name" value="FLAGELLAR P-RING PERIPLASMIC PROTEIN FLGI"/>
    <property type="match status" value="1"/>
</dbReference>
<keyword evidence="4 6" id="KW-0732">Signal</keyword>
<dbReference type="PANTHER" id="PTHR30381:SF0">
    <property type="entry name" value="FLAGELLAR P-RING PROTEIN"/>
    <property type="match status" value="1"/>
</dbReference>
<comment type="similarity">
    <text evidence="3 6">Belongs to the FlgI family.</text>
</comment>
<comment type="caution">
    <text evidence="7">The sequence shown here is derived from an EMBL/GenBank/DDBJ whole genome shotgun (WGS) entry which is preliminary data.</text>
</comment>
<gene>
    <name evidence="6" type="primary">flgI</name>
    <name evidence="7" type="ORF">EV699_12814</name>
</gene>